<comment type="caution">
    <text evidence="1">The sequence shown here is derived from an EMBL/GenBank/DDBJ whole genome shotgun (WGS) entry which is preliminary data.</text>
</comment>
<reference evidence="1 2" key="2">
    <citation type="journal article" date="2019" name="G3 (Bethesda)">
        <title>Hybrid Assembly of the Genome of the Entomopathogenic Nematode Steinernema carpocapsae Identifies the X-Chromosome.</title>
        <authorList>
            <person name="Serra L."/>
            <person name="Macchietto M."/>
            <person name="Macias-Munoz A."/>
            <person name="McGill C.J."/>
            <person name="Rodriguez I.M."/>
            <person name="Rodriguez B."/>
            <person name="Murad R."/>
            <person name="Mortazavi A."/>
        </authorList>
    </citation>
    <scope>NUCLEOTIDE SEQUENCE [LARGE SCALE GENOMIC DNA]</scope>
    <source>
        <strain evidence="1 2">ALL</strain>
    </source>
</reference>
<accession>A0A4U5N0R8</accession>
<organism evidence="1 2">
    <name type="scientific">Steinernema carpocapsae</name>
    <name type="common">Entomopathogenic nematode</name>
    <dbReference type="NCBI Taxonomy" id="34508"/>
    <lineage>
        <taxon>Eukaryota</taxon>
        <taxon>Metazoa</taxon>
        <taxon>Ecdysozoa</taxon>
        <taxon>Nematoda</taxon>
        <taxon>Chromadorea</taxon>
        <taxon>Rhabditida</taxon>
        <taxon>Tylenchina</taxon>
        <taxon>Panagrolaimomorpha</taxon>
        <taxon>Strongyloidoidea</taxon>
        <taxon>Steinernematidae</taxon>
        <taxon>Steinernema</taxon>
    </lineage>
</organism>
<dbReference type="EMBL" id="AZBU02000005">
    <property type="protein sequence ID" value="TKR75919.1"/>
    <property type="molecule type" value="Genomic_DNA"/>
</dbReference>
<dbReference type="Proteomes" id="UP000298663">
    <property type="component" value="Unassembled WGS sequence"/>
</dbReference>
<name>A0A4U5N0R8_STECR</name>
<evidence type="ECO:0000313" key="2">
    <source>
        <dbReference type="Proteomes" id="UP000298663"/>
    </source>
</evidence>
<sequence length="70" mass="8325">MEQYYLYPSVHGYSDFIWTCRLLLISVHGDLDNIFRVLRVSVYSMFRGGYHNSGYFSYRNGLVFVIEVRC</sequence>
<evidence type="ECO:0000313" key="1">
    <source>
        <dbReference type="EMBL" id="TKR75919.1"/>
    </source>
</evidence>
<protein>
    <submittedName>
        <fullName evidence="1">Uncharacterized protein</fullName>
    </submittedName>
</protein>
<keyword evidence="2" id="KW-1185">Reference proteome</keyword>
<dbReference type="AlphaFoldDB" id="A0A4U5N0R8"/>
<proteinExistence type="predicted"/>
<gene>
    <name evidence="1" type="ORF">L596_017140</name>
</gene>
<reference evidence="1 2" key="1">
    <citation type="journal article" date="2015" name="Genome Biol.">
        <title>Comparative genomics of Steinernema reveals deeply conserved gene regulatory networks.</title>
        <authorList>
            <person name="Dillman A.R."/>
            <person name="Macchietto M."/>
            <person name="Porter C.F."/>
            <person name="Rogers A."/>
            <person name="Williams B."/>
            <person name="Antoshechkin I."/>
            <person name="Lee M.M."/>
            <person name="Goodwin Z."/>
            <person name="Lu X."/>
            <person name="Lewis E.E."/>
            <person name="Goodrich-Blair H."/>
            <person name="Stock S.P."/>
            <person name="Adams B.J."/>
            <person name="Sternberg P.W."/>
            <person name="Mortazavi A."/>
        </authorList>
    </citation>
    <scope>NUCLEOTIDE SEQUENCE [LARGE SCALE GENOMIC DNA]</scope>
    <source>
        <strain evidence="1 2">ALL</strain>
    </source>
</reference>